<evidence type="ECO:0000313" key="2">
    <source>
        <dbReference type="Proteomes" id="UP001500908"/>
    </source>
</evidence>
<sequence length="246" mass="27198">MDILGFARTPSVFSPQRLRSQWYRHSKRAGWTPADDWWTPAVDDVCEAVVHGADLESPCTRFGHARARMGTTVGAALEDFAALCDVLGWASCPVRPVKAIAEGWAEAICRLDDCRDPLTGLATPGYLRLRLEEIYAAAAEPPERTHRLLIVALDGVADPWRRTARLIVLGHELRRFFIHGETLALLNRHRIAALVPLAADLAERIKQLQTRLSGQPAAHVWSVAPPPSHREALHLLTDVGRVPMGP</sequence>
<dbReference type="EMBL" id="BAABDD010000006">
    <property type="protein sequence ID" value="GAA3738546.1"/>
    <property type="molecule type" value="Genomic_DNA"/>
</dbReference>
<comment type="caution">
    <text evidence="1">The sequence shown here is derived from an EMBL/GenBank/DDBJ whole genome shotgun (WGS) entry which is preliminary data.</text>
</comment>
<name>A0ABP7FFE9_9ACTN</name>
<proteinExistence type="predicted"/>
<dbReference type="Proteomes" id="UP001500908">
    <property type="component" value="Unassembled WGS sequence"/>
</dbReference>
<organism evidence="1 2">
    <name type="scientific">Salinactinospora qingdaonensis</name>
    <dbReference type="NCBI Taxonomy" id="702744"/>
    <lineage>
        <taxon>Bacteria</taxon>
        <taxon>Bacillati</taxon>
        <taxon>Actinomycetota</taxon>
        <taxon>Actinomycetes</taxon>
        <taxon>Streptosporangiales</taxon>
        <taxon>Nocardiopsidaceae</taxon>
        <taxon>Salinactinospora</taxon>
    </lineage>
</organism>
<reference evidence="2" key="1">
    <citation type="journal article" date="2019" name="Int. J. Syst. Evol. Microbiol.">
        <title>The Global Catalogue of Microorganisms (GCM) 10K type strain sequencing project: providing services to taxonomists for standard genome sequencing and annotation.</title>
        <authorList>
            <consortium name="The Broad Institute Genomics Platform"/>
            <consortium name="The Broad Institute Genome Sequencing Center for Infectious Disease"/>
            <person name="Wu L."/>
            <person name="Ma J."/>
        </authorList>
    </citation>
    <scope>NUCLEOTIDE SEQUENCE [LARGE SCALE GENOMIC DNA]</scope>
    <source>
        <strain evidence="2">JCM 17137</strain>
    </source>
</reference>
<keyword evidence="2" id="KW-1185">Reference proteome</keyword>
<protein>
    <submittedName>
        <fullName evidence="1">Uncharacterized protein</fullName>
    </submittedName>
</protein>
<gene>
    <name evidence="1" type="ORF">GCM10022402_18040</name>
</gene>
<evidence type="ECO:0000313" key="1">
    <source>
        <dbReference type="EMBL" id="GAA3738546.1"/>
    </source>
</evidence>
<dbReference type="RefSeq" id="WP_344969492.1">
    <property type="nucleotide sequence ID" value="NZ_BAABDD010000006.1"/>
</dbReference>
<accession>A0ABP7FFE9</accession>